<evidence type="ECO:0000256" key="10">
    <source>
        <dbReference type="SAM" id="Phobius"/>
    </source>
</evidence>
<accession>A0ABM8ZW58</accession>
<keyword evidence="7" id="KW-0406">Ion transport</keyword>
<gene>
    <name evidence="13" type="primary">fieF</name>
    <name evidence="13" type="ORF">VST7929_02521</name>
</gene>
<sequence>MSSRYQQLVQWAALAATIVASLLLTSKLVVWWYTESVSMLASLVDSALDLLASLTNMLVVRYALQPADEEHRFGHGKAESLAALAQAAFISGSACFLVLNGVERFFRPQDIQSPELGVGISFVAILVTLALLSFQRYVVRQTQSQAIAADALHYQSDLLMNGAILVALALSWWGWWWADPVFAVLIGVYILVSAGKMAQQAVQSLLDRQLPEDECKLIYQRALAVPQVCGAHQLRTRQAGEIRFIQLHIELDDELSLIDAHTVADQVEDAILEQFPAADVLIHLDPLSVLHNEREQKFDFSADDKLT</sequence>
<evidence type="ECO:0000256" key="3">
    <source>
        <dbReference type="ARBA" id="ARBA00022448"/>
    </source>
</evidence>
<feature type="transmembrane region" description="Helical" evidence="10">
    <location>
        <begin position="119"/>
        <end position="138"/>
    </location>
</feature>
<dbReference type="NCBIfam" id="NF007064">
    <property type="entry name" value="PRK09509.1"/>
    <property type="match status" value="1"/>
</dbReference>
<evidence type="ECO:0000256" key="8">
    <source>
        <dbReference type="ARBA" id="ARBA00022989"/>
    </source>
</evidence>
<keyword evidence="6 10" id="KW-0812">Transmembrane</keyword>
<evidence type="ECO:0000256" key="4">
    <source>
        <dbReference type="ARBA" id="ARBA00022475"/>
    </source>
</evidence>
<reference evidence="13" key="1">
    <citation type="submission" date="2021-11" db="EMBL/GenBank/DDBJ databases">
        <authorList>
            <person name="Rodrigo-Torres L."/>
            <person name="Arahal R. D."/>
            <person name="Lucena T."/>
        </authorList>
    </citation>
    <scope>NUCLEOTIDE SEQUENCE</scope>
    <source>
        <strain evidence="13">CECT 7929</strain>
    </source>
</reference>
<dbReference type="InterPro" id="IPR050291">
    <property type="entry name" value="CDF_Transporter"/>
</dbReference>
<evidence type="ECO:0000256" key="5">
    <source>
        <dbReference type="ARBA" id="ARBA00022496"/>
    </source>
</evidence>
<dbReference type="SUPFAM" id="SSF161111">
    <property type="entry name" value="Cation efflux protein transmembrane domain-like"/>
    <property type="match status" value="1"/>
</dbReference>
<keyword evidence="7" id="KW-0864">Zinc transport</keyword>
<keyword evidence="9 10" id="KW-0472">Membrane</keyword>
<evidence type="ECO:0000256" key="6">
    <source>
        <dbReference type="ARBA" id="ARBA00022692"/>
    </source>
</evidence>
<keyword evidence="3" id="KW-0813">Transport</keyword>
<evidence type="ECO:0000313" key="14">
    <source>
        <dbReference type="Proteomes" id="UP000838672"/>
    </source>
</evidence>
<comment type="subcellular location">
    <subcellularLocation>
        <location evidence="1">Membrane</location>
        <topology evidence="1">Multi-pass membrane protein</topology>
    </subcellularLocation>
</comment>
<feature type="transmembrane region" description="Helical" evidence="10">
    <location>
        <begin position="181"/>
        <end position="198"/>
    </location>
</feature>
<feature type="domain" description="Cation efflux protein cytoplasmic" evidence="12">
    <location>
        <begin position="210"/>
        <end position="286"/>
    </location>
</feature>
<protein>
    <submittedName>
        <fullName evidence="13">Ferrous-iron efflux pump FieF</fullName>
    </submittedName>
</protein>
<dbReference type="Proteomes" id="UP000838672">
    <property type="component" value="Unassembled WGS sequence"/>
</dbReference>
<feature type="domain" description="Cation efflux protein transmembrane" evidence="11">
    <location>
        <begin position="14"/>
        <end position="206"/>
    </location>
</feature>
<proteinExistence type="inferred from homology"/>
<keyword evidence="14" id="KW-1185">Reference proteome</keyword>
<keyword evidence="7" id="KW-0862">Zinc</keyword>
<evidence type="ECO:0000259" key="12">
    <source>
        <dbReference type="Pfam" id="PF16916"/>
    </source>
</evidence>
<dbReference type="InterPro" id="IPR058533">
    <property type="entry name" value="Cation_efflux_TM"/>
</dbReference>
<dbReference type="InterPro" id="IPR027470">
    <property type="entry name" value="Cation_efflux_CTD"/>
</dbReference>
<comment type="caution">
    <text evidence="13">The sequence shown here is derived from an EMBL/GenBank/DDBJ whole genome shotgun (WGS) entry which is preliminary data.</text>
</comment>
<feature type="transmembrane region" description="Helical" evidence="10">
    <location>
        <begin position="81"/>
        <end position="99"/>
    </location>
</feature>
<keyword evidence="5" id="KW-0410">Iron transport</keyword>
<keyword evidence="8 10" id="KW-1133">Transmembrane helix</keyword>
<dbReference type="EMBL" id="CAKLDI010000001">
    <property type="protein sequence ID" value="CAH0534577.1"/>
    <property type="molecule type" value="Genomic_DNA"/>
</dbReference>
<evidence type="ECO:0000256" key="1">
    <source>
        <dbReference type="ARBA" id="ARBA00004141"/>
    </source>
</evidence>
<dbReference type="RefSeq" id="WP_237467439.1">
    <property type="nucleotide sequence ID" value="NZ_CAKLDI010000001.1"/>
</dbReference>
<evidence type="ECO:0000259" key="11">
    <source>
        <dbReference type="Pfam" id="PF01545"/>
    </source>
</evidence>
<evidence type="ECO:0000256" key="7">
    <source>
        <dbReference type="ARBA" id="ARBA00022906"/>
    </source>
</evidence>
<dbReference type="InterPro" id="IPR027469">
    <property type="entry name" value="Cation_efflux_TMD_sf"/>
</dbReference>
<name>A0ABM8ZW58_9VIBR</name>
<dbReference type="InterPro" id="IPR002524">
    <property type="entry name" value="Cation_efflux"/>
</dbReference>
<dbReference type="SUPFAM" id="SSF160240">
    <property type="entry name" value="Cation efflux protein cytoplasmic domain-like"/>
    <property type="match status" value="1"/>
</dbReference>
<dbReference type="Pfam" id="PF01545">
    <property type="entry name" value="Cation_efflux"/>
    <property type="match status" value="1"/>
</dbReference>
<dbReference type="InterPro" id="IPR036837">
    <property type="entry name" value="Cation_efflux_CTD_sf"/>
</dbReference>
<comment type="similarity">
    <text evidence="2">Belongs to the cation diffusion facilitator (CDF) transporter (TC 2.A.4) family. FieF subfamily.</text>
</comment>
<dbReference type="PANTHER" id="PTHR43840:SF41">
    <property type="entry name" value="CATION-EFFLUX PUMP FIEF"/>
    <property type="match status" value="1"/>
</dbReference>
<keyword evidence="4" id="KW-1003">Cell membrane</keyword>
<dbReference type="Pfam" id="PF16916">
    <property type="entry name" value="ZT_dimer"/>
    <property type="match status" value="1"/>
</dbReference>
<evidence type="ECO:0000313" key="13">
    <source>
        <dbReference type="EMBL" id="CAH0534577.1"/>
    </source>
</evidence>
<dbReference type="PANTHER" id="PTHR43840">
    <property type="entry name" value="MITOCHONDRIAL METAL TRANSPORTER 1-RELATED"/>
    <property type="match status" value="1"/>
</dbReference>
<organism evidence="13 14">
    <name type="scientific">Vibrio stylophorae</name>
    <dbReference type="NCBI Taxonomy" id="659351"/>
    <lineage>
        <taxon>Bacteria</taxon>
        <taxon>Pseudomonadati</taxon>
        <taxon>Pseudomonadota</taxon>
        <taxon>Gammaproteobacteria</taxon>
        <taxon>Vibrionales</taxon>
        <taxon>Vibrionaceae</taxon>
        <taxon>Vibrio</taxon>
    </lineage>
</organism>
<feature type="transmembrane region" description="Helical" evidence="10">
    <location>
        <begin position="12"/>
        <end position="33"/>
    </location>
</feature>
<keyword evidence="5" id="KW-0408">Iron</keyword>
<evidence type="ECO:0000256" key="2">
    <source>
        <dbReference type="ARBA" id="ARBA00010212"/>
    </source>
</evidence>
<evidence type="ECO:0000256" key="9">
    <source>
        <dbReference type="ARBA" id="ARBA00023136"/>
    </source>
</evidence>
<dbReference type="Gene3D" id="3.30.70.1350">
    <property type="entry name" value="Cation efflux protein, cytoplasmic domain"/>
    <property type="match status" value="1"/>
</dbReference>
<dbReference type="NCBIfam" id="TIGR01297">
    <property type="entry name" value="CDF"/>
    <property type="match status" value="1"/>
</dbReference>
<dbReference type="Gene3D" id="1.20.1510.10">
    <property type="entry name" value="Cation efflux protein transmembrane domain"/>
    <property type="match status" value="1"/>
</dbReference>